<dbReference type="InterPro" id="IPR051911">
    <property type="entry name" value="SDR_oxidoreductase"/>
</dbReference>
<evidence type="ECO:0000256" key="3">
    <source>
        <dbReference type="RuleBase" id="RU000363"/>
    </source>
</evidence>
<name>A0ABV6N9A9_9PSEU</name>
<keyword evidence="5" id="KW-1185">Reference proteome</keyword>
<protein>
    <submittedName>
        <fullName evidence="4">Oxidoreductase</fullName>
    </submittedName>
</protein>
<dbReference type="NCBIfam" id="NF004824">
    <property type="entry name" value="PRK06180.1"/>
    <property type="match status" value="1"/>
</dbReference>
<dbReference type="CDD" id="cd05374">
    <property type="entry name" value="17beta-HSD-like_SDR_c"/>
    <property type="match status" value="1"/>
</dbReference>
<dbReference type="Pfam" id="PF00106">
    <property type="entry name" value="adh_short"/>
    <property type="match status" value="1"/>
</dbReference>
<evidence type="ECO:0000256" key="1">
    <source>
        <dbReference type="ARBA" id="ARBA00006484"/>
    </source>
</evidence>
<organism evidence="4 5">
    <name type="scientific">Kutzneria chonburiensis</name>
    <dbReference type="NCBI Taxonomy" id="1483604"/>
    <lineage>
        <taxon>Bacteria</taxon>
        <taxon>Bacillati</taxon>
        <taxon>Actinomycetota</taxon>
        <taxon>Actinomycetes</taxon>
        <taxon>Pseudonocardiales</taxon>
        <taxon>Pseudonocardiaceae</taxon>
        <taxon>Kutzneria</taxon>
    </lineage>
</organism>
<proteinExistence type="inferred from homology"/>
<dbReference type="RefSeq" id="WP_273940265.1">
    <property type="nucleotide sequence ID" value="NZ_CP097263.1"/>
</dbReference>
<dbReference type="PRINTS" id="PR00080">
    <property type="entry name" value="SDRFAMILY"/>
</dbReference>
<dbReference type="PANTHER" id="PTHR43976">
    <property type="entry name" value="SHORT CHAIN DEHYDROGENASE"/>
    <property type="match status" value="1"/>
</dbReference>
<dbReference type="PRINTS" id="PR00081">
    <property type="entry name" value="GDHRDH"/>
</dbReference>
<evidence type="ECO:0000313" key="5">
    <source>
        <dbReference type="Proteomes" id="UP001589810"/>
    </source>
</evidence>
<comment type="similarity">
    <text evidence="1 3">Belongs to the short-chain dehydrogenases/reductases (SDR) family.</text>
</comment>
<dbReference type="PANTHER" id="PTHR43976:SF16">
    <property type="entry name" value="SHORT-CHAIN DEHYDROGENASE_REDUCTASE FAMILY PROTEIN"/>
    <property type="match status" value="1"/>
</dbReference>
<keyword evidence="2" id="KW-0560">Oxidoreductase</keyword>
<accession>A0ABV6N9A9</accession>
<sequence length="274" mass="28023">MSRIWLITGASSGFGRSIAEAALAAGDDVVASARRPSALADLAAAYPGRVLPLELDVTDGDRIPAAVAEAVQWQGRLDVLVNNAGYALVGAVEENTDAELRGMMEVMFFGAAAVTRAVLPHLRGQGSGAIVQISSIGGQLSFAGYSAYSAAKCALEGLSEALAAEVGPLGIKVLIVEPGSFRTGLQNGFVRSTPMPAYEATVGATAAAAAASDGQQAGDPAKAAAAIIAALDAEQTPLRLPLGGDAVDVLLAHSDRFRTELATWEKVSRSTNFD</sequence>
<gene>
    <name evidence="4" type="ORF">ACFFH7_47085</name>
</gene>
<dbReference type="SUPFAM" id="SSF51735">
    <property type="entry name" value="NAD(P)-binding Rossmann-fold domains"/>
    <property type="match status" value="1"/>
</dbReference>
<dbReference type="InterPro" id="IPR002347">
    <property type="entry name" value="SDR_fam"/>
</dbReference>
<dbReference type="NCBIfam" id="NF006114">
    <property type="entry name" value="PRK08263.1"/>
    <property type="match status" value="1"/>
</dbReference>
<dbReference type="Gene3D" id="3.40.50.720">
    <property type="entry name" value="NAD(P)-binding Rossmann-like Domain"/>
    <property type="match status" value="1"/>
</dbReference>
<evidence type="ECO:0000313" key="4">
    <source>
        <dbReference type="EMBL" id="MFC0549148.1"/>
    </source>
</evidence>
<reference evidence="4 5" key="1">
    <citation type="submission" date="2024-09" db="EMBL/GenBank/DDBJ databases">
        <authorList>
            <person name="Sun Q."/>
            <person name="Mori K."/>
        </authorList>
    </citation>
    <scope>NUCLEOTIDE SEQUENCE [LARGE SCALE GENOMIC DNA]</scope>
    <source>
        <strain evidence="4 5">TBRC 1432</strain>
    </source>
</reference>
<dbReference type="InterPro" id="IPR036291">
    <property type="entry name" value="NAD(P)-bd_dom_sf"/>
</dbReference>
<dbReference type="EMBL" id="JBHLUD010000020">
    <property type="protein sequence ID" value="MFC0549148.1"/>
    <property type="molecule type" value="Genomic_DNA"/>
</dbReference>
<comment type="caution">
    <text evidence="4">The sequence shown here is derived from an EMBL/GenBank/DDBJ whole genome shotgun (WGS) entry which is preliminary data.</text>
</comment>
<dbReference type="Proteomes" id="UP001589810">
    <property type="component" value="Unassembled WGS sequence"/>
</dbReference>
<evidence type="ECO:0000256" key="2">
    <source>
        <dbReference type="ARBA" id="ARBA00023002"/>
    </source>
</evidence>